<keyword evidence="5" id="KW-1133">Transmembrane helix</keyword>
<dbReference type="Proteomes" id="UP000095280">
    <property type="component" value="Unplaced"/>
</dbReference>
<evidence type="ECO:0000313" key="9">
    <source>
        <dbReference type="WBParaSite" id="maker-uti_cns_0045781-snap-gene-0.6-mRNA-1"/>
    </source>
</evidence>
<evidence type="ECO:0000313" key="8">
    <source>
        <dbReference type="Proteomes" id="UP000095280"/>
    </source>
</evidence>
<evidence type="ECO:0000256" key="4">
    <source>
        <dbReference type="SAM" id="MobiDB-lite"/>
    </source>
</evidence>
<feature type="compositionally biased region" description="Gly residues" evidence="4">
    <location>
        <begin position="288"/>
        <end position="298"/>
    </location>
</feature>
<accession>A0A1I8J4B4</accession>
<evidence type="ECO:0000259" key="7">
    <source>
        <dbReference type="Pfam" id="PF13850"/>
    </source>
</evidence>
<feature type="compositionally biased region" description="Low complexity" evidence="4">
    <location>
        <begin position="965"/>
        <end position="974"/>
    </location>
</feature>
<sequence>FDIYRKVPKDLTQPTKAGAVVSIVSVAFILYLFLAEFFTFLSPELVSEVYVDDPVKSYDSIPVYLNISLTKMPCRFVGLDIQDNMGRHEVGFIENSNKRDILDGHGCNFETRFQINKVSGNFHVSTHASEAQPDAPNFEHILHELRFGSKAAPALLQAYGQVTSFAPLNGKNATSTNDFEMHDYYLKIVPSIVEYKGQRSLPFQFTALYRSLPSFHGGGAMPAIWFRYELAPIVVKYKERSVPFYHFLTQICAIVGGTFTVAGIIDSMIFTASEIVKKVPGLTWKVPGSGGGGGGGGFMRRPAAPPPAAPRPSNNVPAARPPAQPAPAASAPSGGGGFLSNMAATAGGVAIGHTIGHAITGSFGGSGGAVESAADPGAAQQQQQQQPCQYEMEQLMNCSVNQQDISLMGLFGEKPKDPKEQVREMKSKLRKEGYRLDRDINAIQRKQKTAEAEIKKYCKSGNKSAAMVVAKEVLQTRKAVGRLYAAKAQMNSVMMEMDHQLAVTRMAGAMQKSTEVMHAMQKLVKVPEIQQTMMEMSREMTKMGIMDEMMEDAMSDVLGDDDQLEADADKEVDKVLFDLTNGVMGTAPDAVQDRRRHSPPGCISPLGRRRLPVEHGSHSRRSGHRAHHRTRHHWQLRRQRRSCRICLPAAPPPAAPRPSNNVPAARPPAQPAPAASAPSGGGGFLSNMAATAGGVAIGHTIGHAITGSFGGSGGAVESAADPGAAQQQQQQQPCQYEMEQLMNCSVNQQDISLCAGYSEILKQCRQRFGTGAQWHMGLFGEKPKDPKEQVREMKSKLRKEGYRLDRDINAIQRKQKTAEAEIKKYCKSGNKSAAMVVAKEVLQTRKAVGRLYAAKAQMNSVMMEMDHQLAVTRMAGAMQKSTEVMHAMQKLVKVPEIQQTMMEMSREMTKMGIMDEMMEDAMSDVLGDDDQLEADADKEVDKVLFDLTNGVMGTAPDAVQDRLPDAAADAAAAGATGGAEPEEEEDMDAMRDRLAALRS</sequence>
<organism evidence="8 9">
    <name type="scientific">Macrostomum lignano</name>
    <dbReference type="NCBI Taxonomy" id="282301"/>
    <lineage>
        <taxon>Eukaryota</taxon>
        <taxon>Metazoa</taxon>
        <taxon>Spiralia</taxon>
        <taxon>Lophotrochozoa</taxon>
        <taxon>Platyhelminthes</taxon>
        <taxon>Rhabditophora</taxon>
        <taxon>Macrostomorpha</taxon>
        <taxon>Macrostomida</taxon>
        <taxon>Macrostomidae</taxon>
        <taxon>Macrostomum</taxon>
    </lineage>
</organism>
<feature type="domain" description="Endoplasmic reticulum vesicle transporter N-terminal" evidence="7">
    <location>
        <begin position="1"/>
        <end position="89"/>
    </location>
</feature>
<dbReference type="PROSITE" id="PS51808">
    <property type="entry name" value="CHCH"/>
    <property type="match status" value="1"/>
</dbReference>
<dbReference type="InterPro" id="IPR005024">
    <property type="entry name" value="Snf7_fam"/>
</dbReference>
<evidence type="ECO:0000256" key="5">
    <source>
        <dbReference type="SAM" id="Phobius"/>
    </source>
</evidence>
<dbReference type="InterPro" id="IPR012936">
    <property type="entry name" value="Erv_C"/>
</dbReference>
<dbReference type="Gene3D" id="6.10.140.1230">
    <property type="match status" value="2"/>
</dbReference>
<feature type="compositionally biased region" description="Basic and acidic residues" evidence="4">
    <location>
        <begin position="988"/>
        <end position="999"/>
    </location>
</feature>
<evidence type="ECO:0000256" key="1">
    <source>
        <dbReference type="ARBA" id="ARBA00004457"/>
    </source>
</evidence>
<dbReference type="GO" id="GO:0007034">
    <property type="term" value="P:vacuolar transport"/>
    <property type="evidence" value="ECO:0007669"/>
    <property type="project" value="InterPro"/>
</dbReference>
<evidence type="ECO:0000256" key="2">
    <source>
        <dbReference type="ARBA" id="ARBA00005648"/>
    </source>
</evidence>
<dbReference type="Pfam" id="PF07970">
    <property type="entry name" value="COPIIcoated_ERV"/>
    <property type="match status" value="1"/>
</dbReference>
<feature type="transmembrane region" description="Helical" evidence="5">
    <location>
        <begin position="20"/>
        <end position="41"/>
    </location>
</feature>
<dbReference type="GO" id="GO:0033116">
    <property type="term" value="C:endoplasmic reticulum-Golgi intermediate compartment membrane"/>
    <property type="evidence" value="ECO:0007669"/>
    <property type="project" value="UniProtKB-SubCell"/>
</dbReference>
<evidence type="ECO:0000259" key="6">
    <source>
        <dbReference type="Pfam" id="PF07970"/>
    </source>
</evidence>
<dbReference type="AlphaFoldDB" id="A0A1I8J4B4"/>
<comment type="similarity">
    <text evidence="3">Belongs to the SNF7 family.</text>
</comment>
<dbReference type="Pfam" id="PF13850">
    <property type="entry name" value="ERGIC_N"/>
    <property type="match status" value="1"/>
</dbReference>
<dbReference type="InterPro" id="IPR039542">
    <property type="entry name" value="Erv_N"/>
</dbReference>
<name>A0A1I8J4B4_9PLAT</name>
<feature type="region of interest" description="Disordered" evidence="4">
    <location>
        <begin position="585"/>
        <end position="679"/>
    </location>
</feature>
<feature type="domain" description="Endoplasmic reticulum vesicle transporter C-terminal" evidence="6">
    <location>
        <begin position="103"/>
        <end position="266"/>
    </location>
</feature>
<dbReference type="WBParaSite" id="maker-uti_cns_0045781-snap-gene-0.6-mRNA-1">
    <property type="protein sequence ID" value="maker-uti_cns_0045781-snap-gene-0.6-mRNA-1"/>
    <property type="gene ID" value="maker-uti_cns_0045781-snap-gene-0.6"/>
</dbReference>
<keyword evidence="5" id="KW-0472">Membrane</keyword>
<protein>
    <submittedName>
        <fullName evidence="9">DUF1692-domain-containing protein</fullName>
    </submittedName>
</protein>
<comment type="subcellular location">
    <subcellularLocation>
        <location evidence="1">Endoplasmic reticulum-Golgi intermediate compartment membrane</location>
        <topology evidence="1">Multi-pass membrane protein</topology>
    </subcellularLocation>
</comment>
<dbReference type="Pfam" id="PF03357">
    <property type="entry name" value="Snf7"/>
    <property type="match status" value="2"/>
</dbReference>
<feature type="region of interest" description="Disordered" evidence="4">
    <location>
        <begin position="286"/>
        <end position="333"/>
    </location>
</feature>
<dbReference type="PANTHER" id="PTHR10476">
    <property type="entry name" value="CHARGED MULTIVESICULAR BODY PROTEIN"/>
    <property type="match status" value="1"/>
</dbReference>
<keyword evidence="5" id="KW-0812">Transmembrane</keyword>
<feature type="region of interest" description="Disordered" evidence="4">
    <location>
        <begin position="366"/>
        <end position="386"/>
    </location>
</feature>
<comment type="similarity">
    <text evidence="2">Belongs to the ERGIC family.</text>
</comment>
<reference evidence="9" key="1">
    <citation type="submission" date="2016-11" db="UniProtKB">
        <authorList>
            <consortium name="WormBaseParasite"/>
        </authorList>
    </citation>
    <scope>IDENTIFICATION</scope>
</reference>
<evidence type="ECO:0000256" key="3">
    <source>
        <dbReference type="ARBA" id="ARBA00006190"/>
    </source>
</evidence>
<keyword evidence="8" id="KW-1185">Reference proteome</keyword>
<feature type="compositionally biased region" description="Basic residues" evidence="4">
    <location>
        <begin position="618"/>
        <end position="643"/>
    </location>
</feature>
<feature type="region of interest" description="Disordered" evidence="4">
    <location>
        <begin position="956"/>
        <end position="999"/>
    </location>
</feature>
<proteinExistence type="inferred from homology"/>